<evidence type="ECO:0000256" key="8">
    <source>
        <dbReference type="ARBA" id="ARBA00022840"/>
    </source>
</evidence>
<dbReference type="PIRSF" id="PIRSF000538">
    <property type="entry name" value="GlpK"/>
    <property type="match status" value="1"/>
</dbReference>
<dbReference type="InterPro" id="IPR000577">
    <property type="entry name" value="Carb_kinase_FGGY"/>
</dbReference>
<comment type="caution">
    <text evidence="13">The sequence shown here is derived from an EMBL/GenBank/DDBJ whole genome shotgun (WGS) entry which is preliminary data.</text>
</comment>
<dbReference type="OrthoDB" id="5422795at2759"/>
<keyword evidence="6 10" id="KW-0418">Kinase</keyword>
<dbReference type="GO" id="GO:0005524">
    <property type="term" value="F:ATP binding"/>
    <property type="evidence" value="ECO:0007669"/>
    <property type="project" value="UniProtKB-KW"/>
</dbReference>
<evidence type="ECO:0000256" key="1">
    <source>
        <dbReference type="ARBA" id="ARBA00005190"/>
    </source>
</evidence>
<accession>A0A9P6L881</accession>
<dbReference type="NCBIfam" id="NF000756">
    <property type="entry name" value="PRK00047.1"/>
    <property type="match status" value="1"/>
</dbReference>
<reference evidence="13" key="2">
    <citation type="submission" date="2020-11" db="EMBL/GenBank/DDBJ databases">
        <authorList>
            <consortium name="DOE Joint Genome Institute"/>
            <person name="Kuo A."/>
            <person name="Miyauchi S."/>
            <person name="Kiss E."/>
            <person name="Drula E."/>
            <person name="Kohler A."/>
            <person name="Sanchez-Garcia M."/>
            <person name="Andreopoulos B."/>
            <person name="Barry K.W."/>
            <person name="Bonito G."/>
            <person name="Buee M."/>
            <person name="Carver A."/>
            <person name="Chen C."/>
            <person name="Cichocki N."/>
            <person name="Clum A."/>
            <person name="Culley D."/>
            <person name="Crous P.W."/>
            <person name="Fauchery L."/>
            <person name="Girlanda M."/>
            <person name="Hayes R."/>
            <person name="Keri Z."/>
            <person name="Labutti K."/>
            <person name="Lipzen A."/>
            <person name="Lombard V."/>
            <person name="Magnuson J."/>
            <person name="Maillard F."/>
            <person name="Morin E."/>
            <person name="Murat C."/>
            <person name="Nolan M."/>
            <person name="Ohm R."/>
            <person name="Pangilinan J."/>
            <person name="Pereira M."/>
            <person name="Perotto S."/>
            <person name="Peter M."/>
            <person name="Riley R."/>
            <person name="Sitrit Y."/>
            <person name="Stielow B."/>
            <person name="Szollosi G."/>
            <person name="Zifcakova L."/>
            <person name="Stursova M."/>
            <person name="Spatafora J.W."/>
            <person name="Tedersoo L."/>
            <person name="Vaario L.-M."/>
            <person name="Yamada A."/>
            <person name="Yan M."/>
            <person name="Wang P."/>
            <person name="Xu J."/>
            <person name="Bruns T."/>
            <person name="Baldrian P."/>
            <person name="Vilgalys R."/>
            <person name="Henrissat B."/>
            <person name="Grigoriev I.V."/>
            <person name="Hibbett D."/>
            <person name="Nagy L.G."/>
            <person name="Martin F.M."/>
        </authorList>
    </citation>
    <scope>NUCLEOTIDE SEQUENCE</scope>
    <source>
        <strain evidence="13">UH-Tt-Lm1</strain>
    </source>
</reference>
<protein>
    <recommendedName>
        <fullName evidence="3">glycerol kinase</fullName>
        <ecNumber evidence="3">2.7.1.30</ecNumber>
    </recommendedName>
    <alternativeName>
        <fullName evidence="9">ATP:glycerol 3-phosphotransferase</fullName>
    </alternativeName>
</protein>
<evidence type="ECO:0000313" key="13">
    <source>
        <dbReference type="EMBL" id="KAF9786430.1"/>
    </source>
</evidence>
<dbReference type="PANTHER" id="PTHR10196:SF69">
    <property type="entry name" value="GLYCEROL KINASE"/>
    <property type="match status" value="1"/>
</dbReference>
<evidence type="ECO:0000313" key="14">
    <source>
        <dbReference type="Proteomes" id="UP000736335"/>
    </source>
</evidence>
<evidence type="ECO:0000256" key="5">
    <source>
        <dbReference type="ARBA" id="ARBA00022741"/>
    </source>
</evidence>
<evidence type="ECO:0000256" key="3">
    <source>
        <dbReference type="ARBA" id="ARBA00012099"/>
    </source>
</evidence>
<gene>
    <name evidence="13" type="ORF">BJ322DRAFT_1059561</name>
</gene>
<dbReference type="GO" id="GO:0006071">
    <property type="term" value="P:glycerol metabolic process"/>
    <property type="evidence" value="ECO:0007669"/>
    <property type="project" value="UniProtKB-KW"/>
</dbReference>
<evidence type="ECO:0000256" key="4">
    <source>
        <dbReference type="ARBA" id="ARBA00022679"/>
    </source>
</evidence>
<dbReference type="FunFam" id="3.30.420.40:FF:000108">
    <property type="entry name" value="Glycerol kinase, glycosomal"/>
    <property type="match status" value="1"/>
</dbReference>
<keyword evidence="14" id="KW-1185">Reference proteome</keyword>
<comment type="pathway">
    <text evidence="1">Polyol metabolism; glycerol degradation via glycerol kinase pathway; sn-glycerol 3-phosphate from glycerol: step 1/1.</text>
</comment>
<dbReference type="GO" id="GO:0046167">
    <property type="term" value="P:glycerol-3-phosphate biosynthetic process"/>
    <property type="evidence" value="ECO:0007669"/>
    <property type="project" value="TreeGrafter"/>
</dbReference>
<dbReference type="GO" id="GO:0004370">
    <property type="term" value="F:glycerol kinase activity"/>
    <property type="evidence" value="ECO:0007669"/>
    <property type="project" value="UniProtKB-EC"/>
</dbReference>
<dbReference type="PROSITE" id="PS00445">
    <property type="entry name" value="FGGY_KINASES_2"/>
    <property type="match status" value="1"/>
</dbReference>
<keyword evidence="7" id="KW-0319">Glycerol metabolism</keyword>
<dbReference type="AlphaFoldDB" id="A0A9P6L881"/>
<feature type="domain" description="Carbohydrate kinase FGGY C-terminal" evidence="12">
    <location>
        <begin position="279"/>
        <end position="470"/>
    </location>
</feature>
<dbReference type="SUPFAM" id="SSF53067">
    <property type="entry name" value="Actin-like ATPase domain"/>
    <property type="match status" value="2"/>
</dbReference>
<evidence type="ECO:0000256" key="10">
    <source>
        <dbReference type="RuleBase" id="RU003733"/>
    </source>
</evidence>
<keyword evidence="4 10" id="KW-0808">Transferase</keyword>
<dbReference type="InterPro" id="IPR043129">
    <property type="entry name" value="ATPase_NBD"/>
</dbReference>
<dbReference type="NCBIfam" id="TIGR01311">
    <property type="entry name" value="glycerol_kin"/>
    <property type="match status" value="1"/>
</dbReference>
<evidence type="ECO:0000256" key="2">
    <source>
        <dbReference type="ARBA" id="ARBA00009156"/>
    </source>
</evidence>
<evidence type="ECO:0000259" key="11">
    <source>
        <dbReference type="Pfam" id="PF00370"/>
    </source>
</evidence>
<dbReference type="FunFam" id="3.30.420.40:FF:000086">
    <property type="entry name" value="Glycerol kinase"/>
    <property type="match status" value="1"/>
</dbReference>
<organism evidence="13 14">
    <name type="scientific">Thelephora terrestris</name>
    <dbReference type="NCBI Taxonomy" id="56493"/>
    <lineage>
        <taxon>Eukaryota</taxon>
        <taxon>Fungi</taxon>
        <taxon>Dikarya</taxon>
        <taxon>Basidiomycota</taxon>
        <taxon>Agaricomycotina</taxon>
        <taxon>Agaricomycetes</taxon>
        <taxon>Thelephorales</taxon>
        <taxon>Thelephoraceae</taxon>
        <taxon>Thelephora</taxon>
    </lineage>
</organism>
<evidence type="ECO:0000256" key="9">
    <source>
        <dbReference type="ARBA" id="ARBA00043149"/>
    </source>
</evidence>
<feature type="domain" description="Carbohydrate kinase FGGY N-terminal" evidence="11">
    <location>
        <begin position="7"/>
        <end position="270"/>
    </location>
</feature>
<dbReference type="EMBL" id="WIUZ02000006">
    <property type="protein sequence ID" value="KAF9786430.1"/>
    <property type="molecule type" value="Genomic_DNA"/>
</dbReference>
<dbReference type="InterPro" id="IPR018484">
    <property type="entry name" value="FGGY_N"/>
</dbReference>
<dbReference type="InterPro" id="IPR018483">
    <property type="entry name" value="Carb_kinase_FGGY_CS"/>
</dbReference>
<comment type="similarity">
    <text evidence="2 10">Belongs to the FGGY kinase family.</text>
</comment>
<dbReference type="GO" id="GO:0006641">
    <property type="term" value="P:triglyceride metabolic process"/>
    <property type="evidence" value="ECO:0007669"/>
    <property type="project" value="TreeGrafter"/>
</dbReference>
<dbReference type="PANTHER" id="PTHR10196">
    <property type="entry name" value="SUGAR KINASE"/>
    <property type="match status" value="1"/>
</dbReference>
<dbReference type="GO" id="GO:0005739">
    <property type="term" value="C:mitochondrion"/>
    <property type="evidence" value="ECO:0007669"/>
    <property type="project" value="TreeGrafter"/>
</dbReference>
<sequence length="532" mass="58333">MSGEFVGSLDCGTTSTRFIIFDRFANIVAQHQIEFPQYHPEPGWHEQDPDEIIQACEDCIDEAVKRIEAAGYPKSSIKVIGITNQRETTVAWSRRTGKPLARAIVWADSRTKHTVAHLISALERDGLDLGHGRVVTGKEATDQLQALTGLKLSTYFSGVKLRWLIDHHEAVRKAHEEEDLLFGTVESWIVYRLTDRKLHVTEVSNASRTLLMNIKTLQWDPVLLKFFRIKSSVLPKIVSSSQVYGEVEHGMLKGIKIGGLIGDQQGALVGNKCFHQGEAKCTFGTGAFLLFNTGNDVVKSNNGLLGTVGYQAGPDVSPVYALEGSIAVAGSAIKWLRDSMYMIKSSADINTLAASVDTAGGVYFVTAFSGLLAPYWDPAATGMLIGISEYTTPAHIARATLEATAFQTYAILECMQSDAGAELKQVKVDGGMTNGDIAMQVLADLGGFTVVRPEMRESTALGSALLAGSAIGLFGWDINKPETLAEVNTKGHTDFVPRLNVTERKKRWARWQRAVERSRGWDDHWDDEDDNS</sequence>
<evidence type="ECO:0000259" key="12">
    <source>
        <dbReference type="Pfam" id="PF02782"/>
    </source>
</evidence>
<dbReference type="EC" id="2.7.1.30" evidence="3"/>
<dbReference type="Pfam" id="PF02782">
    <property type="entry name" value="FGGY_C"/>
    <property type="match status" value="1"/>
</dbReference>
<dbReference type="InterPro" id="IPR042018">
    <property type="entry name" value="GK1-3_metazoan-type"/>
</dbReference>
<keyword evidence="8" id="KW-0067">ATP-binding</keyword>
<name>A0A9P6L881_9AGAM</name>
<dbReference type="Pfam" id="PF00370">
    <property type="entry name" value="FGGY_N"/>
    <property type="match status" value="1"/>
</dbReference>
<dbReference type="PROSITE" id="PS00933">
    <property type="entry name" value="FGGY_KINASES_1"/>
    <property type="match status" value="1"/>
</dbReference>
<dbReference type="InterPro" id="IPR005999">
    <property type="entry name" value="Glycerol_kin"/>
</dbReference>
<dbReference type="Proteomes" id="UP000736335">
    <property type="component" value="Unassembled WGS sequence"/>
</dbReference>
<evidence type="ECO:0000256" key="6">
    <source>
        <dbReference type="ARBA" id="ARBA00022777"/>
    </source>
</evidence>
<proteinExistence type="inferred from homology"/>
<reference evidence="13" key="1">
    <citation type="journal article" date="2020" name="Nat. Commun.">
        <title>Large-scale genome sequencing of mycorrhizal fungi provides insights into the early evolution of symbiotic traits.</title>
        <authorList>
            <person name="Miyauchi S."/>
            <person name="Kiss E."/>
            <person name="Kuo A."/>
            <person name="Drula E."/>
            <person name="Kohler A."/>
            <person name="Sanchez-Garcia M."/>
            <person name="Morin E."/>
            <person name="Andreopoulos B."/>
            <person name="Barry K.W."/>
            <person name="Bonito G."/>
            <person name="Buee M."/>
            <person name="Carver A."/>
            <person name="Chen C."/>
            <person name="Cichocki N."/>
            <person name="Clum A."/>
            <person name="Culley D."/>
            <person name="Crous P.W."/>
            <person name="Fauchery L."/>
            <person name="Girlanda M."/>
            <person name="Hayes R.D."/>
            <person name="Keri Z."/>
            <person name="LaButti K."/>
            <person name="Lipzen A."/>
            <person name="Lombard V."/>
            <person name="Magnuson J."/>
            <person name="Maillard F."/>
            <person name="Murat C."/>
            <person name="Nolan M."/>
            <person name="Ohm R.A."/>
            <person name="Pangilinan J."/>
            <person name="Pereira M.F."/>
            <person name="Perotto S."/>
            <person name="Peter M."/>
            <person name="Pfister S."/>
            <person name="Riley R."/>
            <person name="Sitrit Y."/>
            <person name="Stielow J.B."/>
            <person name="Szollosi G."/>
            <person name="Zifcakova L."/>
            <person name="Stursova M."/>
            <person name="Spatafora J.W."/>
            <person name="Tedersoo L."/>
            <person name="Vaario L.M."/>
            <person name="Yamada A."/>
            <person name="Yan M."/>
            <person name="Wang P."/>
            <person name="Xu J."/>
            <person name="Bruns T."/>
            <person name="Baldrian P."/>
            <person name="Vilgalys R."/>
            <person name="Dunand C."/>
            <person name="Henrissat B."/>
            <person name="Grigoriev I.V."/>
            <person name="Hibbett D."/>
            <person name="Nagy L.G."/>
            <person name="Martin F.M."/>
        </authorList>
    </citation>
    <scope>NUCLEOTIDE SEQUENCE</scope>
    <source>
        <strain evidence="13">UH-Tt-Lm1</strain>
    </source>
</reference>
<dbReference type="Gene3D" id="3.30.420.40">
    <property type="match status" value="2"/>
</dbReference>
<evidence type="ECO:0000256" key="7">
    <source>
        <dbReference type="ARBA" id="ARBA00022798"/>
    </source>
</evidence>
<keyword evidence="5" id="KW-0547">Nucleotide-binding</keyword>
<dbReference type="InterPro" id="IPR018485">
    <property type="entry name" value="FGGY_C"/>
</dbReference>
<dbReference type="CDD" id="cd07792">
    <property type="entry name" value="ASKHA_NBD_FGGY_GK1-3-like"/>
    <property type="match status" value="1"/>
</dbReference>